<evidence type="ECO:0000259" key="1">
    <source>
        <dbReference type="Pfam" id="PF12937"/>
    </source>
</evidence>
<dbReference type="OrthoDB" id="3365698at2759"/>
<gene>
    <name evidence="2" type="ORF">M404DRAFT_992502</name>
</gene>
<reference evidence="2 3" key="1">
    <citation type="submission" date="2014-04" db="EMBL/GenBank/DDBJ databases">
        <authorList>
            <consortium name="DOE Joint Genome Institute"/>
            <person name="Kuo A."/>
            <person name="Kohler A."/>
            <person name="Costa M.D."/>
            <person name="Nagy L.G."/>
            <person name="Floudas D."/>
            <person name="Copeland A."/>
            <person name="Barry K.W."/>
            <person name="Cichocki N."/>
            <person name="Veneault-Fourrey C."/>
            <person name="LaButti K."/>
            <person name="Lindquist E.A."/>
            <person name="Lipzen A."/>
            <person name="Lundell T."/>
            <person name="Morin E."/>
            <person name="Murat C."/>
            <person name="Sun H."/>
            <person name="Tunlid A."/>
            <person name="Henrissat B."/>
            <person name="Grigoriev I.V."/>
            <person name="Hibbett D.S."/>
            <person name="Martin F."/>
            <person name="Nordberg H.P."/>
            <person name="Cantor M.N."/>
            <person name="Hua S.X."/>
        </authorList>
    </citation>
    <scope>NUCLEOTIDE SEQUENCE [LARGE SCALE GENOMIC DNA]</scope>
    <source>
        <strain evidence="2 3">Marx 270</strain>
    </source>
</reference>
<sequence length="435" mass="49097">MINDPMIALAKLDSLLNECLAQPIISLRDLETPYSQYDNANFVPAPGDIAYIGEVLHQRDDQLIDISYQLSIVQSALWKLEALQTHLEESASHVRRSTISLKALTSPIRRIPPEVLGEIFYHCLPTAPIYVTPRDVESPMVLTQVCRHWRAVAMATPRLWTSITLHVGRATSEVYRSMCEAWLGRAKSLLLAMRVLNDLESPDPVTQEHIVSWLQPLLMRCHDFWWHGPALNPLLDSGNISSTITHTVSPTPYLNRLRVTSHRGRTYTVCVPGPAPYLHTAFLQCPTLHISSLDRISLPWSQLTELTLHFSLVNSTVLFQLLSLCTSLNLLNVSCVLHTLNADPIHHRTLKRFELRVIRHGLDAVLGALTAPALEELDIGFVSRGGDQWPHDEFVDFVKRSGSTLRRLTVRQNWGVTRHLMEYSTLAPGMTVTMR</sequence>
<dbReference type="SUPFAM" id="SSF52047">
    <property type="entry name" value="RNI-like"/>
    <property type="match status" value="1"/>
</dbReference>
<reference evidence="3" key="2">
    <citation type="submission" date="2015-01" db="EMBL/GenBank/DDBJ databases">
        <title>Evolutionary Origins and Diversification of the Mycorrhizal Mutualists.</title>
        <authorList>
            <consortium name="DOE Joint Genome Institute"/>
            <consortium name="Mycorrhizal Genomics Consortium"/>
            <person name="Kohler A."/>
            <person name="Kuo A."/>
            <person name="Nagy L.G."/>
            <person name="Floudas D."/>
            <person name="Copeland A."/>
            <person name="Barry K.W."/>
            <person name="Cichocki N."/>
            <person name="Veneault-Fourrey C."/>
            <person name="LaButti K."/>
            <person name="Lindquist E.A."/>
            <person name="Lipzen A."/>
            <person name="Lundell T."/>
            <person name="Morin E."/>
            <person name="Murat C."/>
            <person name="Riley R."/>
            <person name="Ohm R."/>
            <person name="Sun H."/>
            <person name="Tunlid A."/>
            <person name="Henrissat B."/>
            <person name="Grigoriev I.V."/>
            <person name="Hibbett D.S."/>
            <person name="Martin F."/>
        </authorList>
    </citation>
    <scope>NUCLEOTIDE SEQUENCE [LARGE SCALE GENOMIC DNA]</scope>
    <source>
        <strain evidence="3">Marx 270</strain>
    </source>
</reference>
<name>A0A0C3KXI4_PISTI</name>
<organism evidence="2 3">
    <name type="scientific">Pisolithus tinctorius Marx 270</name>
    <dbReference type="NCBI Taxonomy" id="870435"/>
    <lineage>
        <taxon>Eukaryota</taxon>
        <taxon>Fungi</taxon>
        <taxon>Dikarya</taxon>
        <taxon>Basidiomycota</taxon>
        <taxon>Agaricomycotina</taxon>
        <taxon>Agaricomycetes</taxon>
        <taxon>Agaricomycetidae</taxon>
        <taxon>Boletales</taxon>
        <taxon>Sclerodermatineae</taxon>
        <taxon>Pisolithaceae</taxon>
        <taxon>Pisolithus</taxon>
    </lineage>
</organism>
<dbReference type="STRING" id="870435.A0A0C3KXI4"/>
<proteinExistence type="predicted"/>
<accession>A0A0C3KXI4</accession>
<dbReference type="HOGENOM" id="CLU_018544_12_0_1"/>
<dbReference type="Pfam" id="PF12937">
    <property type="entry name" value="F-box-like"/>
    <property type="match status" value="1"/>
</dbReference>
<dbReference type="InterPro" id="IPR001810">
    <property type="entry name" value="F-box_dom"/>
</dbReference>
<dbReference type="Proteomes" id="UP000054217">
    <property type="component" value="Unassembled WGS sequence"/>
</dbReference>
<keyword evidence="3" id="KW-1185">Reference proteome</keyword>
<dbReference type="SUPFAM" id="SSF81383">
    <property type="entry name" value="F-box domain"/>
    <property type="match status" value="1"/>
</dbReference>
<dbReference type="InterPro" id="IPR036047">
    <property type="entry name" value="F-box-like_dom_sf"/>
</dbReference>
<dbReference type="AlphaFoldDB" id="A0A0C3KXI4"/>
<dbReference type="Gene3D" id="1.20.1280.50">
    <property type="match status" value="1"/>
</dbReference>
<dbReference type="InParanoid" id="A0A0C3KXI4"/>
<evidence type="ECO:0000313" key="3">
    <source>
        <dbReference type="Proteomes" id="UP000054217"/>
    </source>
</evidence>
<dbReference type="EMBL" id="KN831945">
    <property type="protein sequence ID" value="KIO14237.1"/>
    <property type="molecule type" value="Genomic_DNA"/>
</dbReference>
<protein>
    <recommendedName>
        <fullName evidence="1">F-box domain-containing protein</fullName>
    </recommendedName>
</protein>
<evidence type="ECO:0000313" key="2">
    <source>
        <dbReference type="EMBL" id="KIO14237.1"/>
    </source>
</evidence>
<feature type="domain" description="F-box" evidence="1">
    <location>
        <begin position="109"/>
        <end position="165"/>
    </location>
</feature>